<evidence type="ECO:0008006" key="3">
    <source>
        <dbReference type="Google" id="ProtNLM"/>
    </source>
</evidence>
<dbReference type="Pfam" id="PF19619">
    <property type="entry name" value="DUF6124"/>
    <property type="match status" value="1"/>
</dbReference>
<dbReference type="RefSeq" id="WP_371874318.1">
    <property type="nucleotide sequence ID" value="NZ_BLVX01000037.1"/>
</dbReference>
<reference evidence="1 2" key="1">
    <citation type="submission" date="2018-08" db="EMBL/GenBank/DDBJ databases">
        <title>Recombination of ecologically and evolutionarily significant loci maintains genetic cohesion in the Pseudomonas syringae species complex.</title>
        <authorList>
            <person name="Dillon M."/>
            <person name="Thakur S."/>
            <person name="Almeida R.N.D."/>
            <person name="Weir B.S."/>
            <person name="Guttman D.S."/>
        </authorList>
    </citation>
    <scope>NUCLEOTIDE SEQUENCE [LARGE SCALE GENOMIC DNA]</scope>
    <source>
        <strain evidence="1 2">ICMP 6917</strain>
    </source>
</reference>
<dbReference type="Proteomes" id="UP000278332">
    <property type="component" value="Unassembled WGS sequence"/>
</dbReference>
<organism evidence="1 2">
    <name type="scientific">Pseudomonas cichorii</name>
    <dbReference type="NCBI Taxonomy" id="36746"/>
    <lineage>
        <taxon>Bacteria</taxon>
        <taxon>Pseudomonadati</taxon>
        <taxon>Pseudomonadota</taxon>
        <taxon>Gammaproteobacteria</taxon>
        <taxon>Pseudomonadales</taxon>
        <taxon>Pseudomonadaceae</taxon>
        <taxon>Pseudomonas</taxon>
    </lineage>
</organism>
<comment type="caution">
    <text evidence="1">The sequence shown here is derived from an EMBL/GenBank/DDBJ whole genome shotgun (WGS) entry which is preliminary data.</text>
</comment>
<evidence type="ECO:0000313" key="2">
    <source>
        <dbReference type="Proteomes" id="UP000278332"/>
    </source>
</evidence>
<protein>
    <recommendedName>
        <fullName evidence="3">DUF3077 domain-containing protein</fullName>
    </recommendedName>
</protein>
<sequence length="95" mass="10355">MAAAWRLAAKGVSSTSDWSFMMLKITPDPPCHLSPRYLEDALVRASELLSCAAATAYESGDRLSGSHRHLALSVVHLVEMAKAEVDRSLEDLSVR</sequence>
<gene>
    <name evidence="1" type="ORF">ALP84_03476</name>
</gene>
<accession>A0A3M4WHD1</accession>
<proteinExistence type="predicted"/>
<name>A0A3M4WHD1_PSECI</name>
<dbReference type="AlphaFoldDB" id="A0A3M4WHD1"/>
<dbReference type="EMBL" id="RBRY01000019">
    <property type="protein sequence ID" value="RMR62722.1"/>
    <property type="molecule type" value="Genomic_DNA"/>
</dbReference>
<evidence type="ECO:0000313" key="1">
    <source>
        <dbReference type="EMBL" id="RMR62722.1"/>
    </source>
</evidence>